<name>A0A4Q7JBG8_9PSEU</name>
<proteinExistence type="predicted"/>
<reference evidence="2 3" key="1">
    <citation type="submission" date="2019-02" db="EMBL/GenBank/DDBJ databases">
        <title>Draft genome sequence of Amycolatopsis sp. 8-3EHSu isolated from roots of Suaeda maritima.</title>
        <authorList>
            <person name="Duangmal K."/>
            <person name="Chantavorakit T."/>
        </authorList>
    </citation>
    <scope>NUCLEOTIDE SEQUENCE [LARGE SCALE GENOMIC DNA]</scope>
    <source>
        <strain evidence="2 3">8-3EHSu</strain>
    </source>
</reference>
<sequence>MAAACPPPATVATAAAVAAAEEGLVHQGEGVDRRRCGGPRAGRRRAADRGVRARAAREAGREPGRG</sequence>
<comment type="caution">
    <text evidence="2">The sequence shown here is derived from an EMBL/GenBank/DDBJ whole genome shotgun (WGS) entry which is preliminary data.</text>
</comment>
<evidence type="ECO:0000256" key="1">
    <source>
        <dbReference type="SAM" id="MobiDB-lite"/>
    </source>
</evidence>
<evidence type="ECO:0000313" key="2">
    <source>
        <dbReference type="EMBL" id="RZQ64332.1"/>
    </source>
</evidence>
<evidence type="ECO:0000313" key="3">
    <source>
        <dbReference type="Proteomes" id="UP000292003"/>
    </source>
</evidence>
<dbReference type="EMBL" id="SFCC01000004">
    <property type="protein sequence ID" value="RZQ64332.1"/>
    <property type="molecule type" value="Genomic_DNA"/>
</dbReference>
<dbReference type="Proteomes" id="UP000292003">
    <property type="component" value="Unassembled WGS sequence"/>
</dbReference>
<feature type="region of interest" description="Disordered" evidence="1">
    <location>
        <begin position="28"/>
        <end position="66"/>
    </location>
</feature>
<keyword evidence="3" id="KW-1185">Reference proteome</keyword>
<protein>
    <submittedName>
        <fullName evidence="2">Uncharacterized protein</fullName>
    </submittedName>
</protein>
<accession>A0A4Q7JBG8</accession>
<organism evidence="2 3">
    <name type="scientific">Amycolatopsis suaedae</name>
    <dbReference type="NCBI Taxonomy" id="2510978"/>
    <lineage>
        <taxon>Bacteria</taxon>
        <taxon>Bacillati</taxon>
        <taxon>Actinomycetota</taxon>
        <taxon>Actinomycetes</taxon>
        <taxon>Pseudonocardiales</taxon>
        <taxon>Pseudonocardiaceae</taxon>
        <taxon>Amycolatopsis</taxon>
    </lineage>
</organism>
<feature type="compositionally biased region" description="Basic and acidic residues" evidence="1">
    <location>
        <begin position="45"/>
        <end position="66"/>
    </location>
</feature>
<gene>
    <name evidence="2" type="ORF">EWH70_10195</name>
</gene>
<dbReference type="AlphaFoldDB" id="A0A4Q7JBG8"/>